<organism evidence="2 3">
    <name type="scientific">Adineta ricciae</name>
    <name type="common">Rotifer</name>
    <dbReference type="NCBI Taxonomy" id="249248"/>
    <lineage>
        <taxon>Eukaryota</taxon>
        <taxon>Metazoa</taxon>
        <taxon>Spiralia</taxon>
        <taxon>Gnathifera</taxon>
        <taxon>Rotifera</taxon>
        <taxon>Eurotatoria</taxon>
        <taxon>Bdelloidea</taxon>
        <taxon>Adinetida</taxon>
        <taxon>Adinetidae</taxon>
        <taxon>Adineta</taxon>
    </lineage>
</organism>
<dbReference type="InterPro" id="IPR036047">
    <property type="entry name" value="F-box-like_dom_sf"/>
</dbReference>
<evidence type="ECO:0000259" key="1">
    <source>
        <dbReference type="PROSITE" id="PS50181"/>
    </source>
</evidence>
<dbReference type="EMBL" id="CAJNOR010000319">
    <property type="protein sequence ID" value="CAF0878913.1"/>
    <property type="molecule type" value="Genomic_DNA"/>
</dbReference>
<keyword evidence="3" id="KW-1185">Reference proteome</keyword>
<accession>A0A813Y0W5</accession>
<dbReference type="AlphaFoldDB" id="A0A813Y0W5"/>
<sequence>MNKQTAKMFSLEDLPNELFFMIFSYLTKYDLLESCLQLNSRINCLLFKYIHHVNFSSVLSKQQIDKYAQNFLPFIQNSIYSFTFDDYHIGRTFFEQTRSIRLENLSQIKLIGRGIDLQDDFLEQFRPETLNLVITSFNQTCKPCKLLSTSIKRLHIEFETGEDAKHYLVNHLEIFSTSVLVHMRIIFSKLSEYFQLFQVHLPIHLEKLYVSIFSIDKSDYHRPLIFPYLLDYQLEICQIPFYLIQFLLPSSTNLQRLAFIGQTTTINAKSWKSLLSNYSTLERFDLHLSQNYDVHYSDIQEWKYEFPKYSVDYNPLKNSFRINSSKFDRLDRLYLNESIENFHHIDYSNEISHLIIRSQYWCSYFDLSLNLQNELYQRFKFIKRLSTTIRQLEYFLRTNFLTQIQQLDLEFPEKYCFISNQVVEKLPNVKSIYLSSMYEGTQDLSLHTIVKELLFEKFSQINYLYIDAVRIIDEEHVQESISSWYSSRIKQPYVKYLLEKSLSIWF</sequence>
<dbReference type="InterPro" id="IPR001810">
    <property type="entry name" value="F-box_dom"/>
</dbReference>
<feature type="domain" description="F-box" evidence="1">
    <location>
        <begin position="8"/>
        <end position="58"/>
    </location>
</feature>
<proteinExistence type="predicted"/>
<gene>
    <name evidence="2" type="ORF">XAT740_LOCUS6895</name>
</gene>
<reference evidence="2" key="1">
    <citation type="submission" date="2021-02" db="EMBL/GenBank/DDBJ databases">
        <authorList>
            <person name="Nowell W R."/>
        </authorList>
    </citation>
    <scope>NUCLEOTIDE SEQUENCE</scope>
</reference>
<dbReference type="PROSITE" id="PS50181">
    <property type="entry name" value="FBOX"/>
    <property type="match status" value="1"/>
</dbReference>
<dbReference type="SUPFAM" id="SSF81383">
    <property type="entry name" value="F-box domain"/>
    <property type="match status" value="1"/>
</dbReference>
<dbReference type="Proteomes" id="UP000663828">
    <property type="component" value="Unassembled WGS sequence"/>
</dbReference>
<evidence type="ECO:0000313" key="2">
    <source>
        <dbReference type="EMBL" id="CAF0878913.1"/>
    </source>
</evidence>
<evidence type="ECO:0000313" key="3">
    <source>
        <dbReference type="Proteomes" id="UP000663828"/>
    </source>
</evidence>
<name>A0A813Y0W5_ADIRI</name>
<protein>
    <recommendedName>
        <fullName evidence="1">F-box domain-containing protein</fullName>
    </recommendedName>
</protein>
<comment type="caution">
    <text evidence="2">The sequence shown here is derived from an EMBL/GenBank/DDBJ whole genome shotgun (WGS) entry which is preliminary data.</text>
</comment>